<dbReference type="GO" id="GO:0004479">
    <property type="term" value="F:methionyl-tRNA formyltransferase activity"/>
    <property type="evidence" value="ECO:0007669"/>
    <property type="project" value="TreeGrafter"/>
</dbReference>
<dbReference type="AlphaFoldDB" id="A0A6J6EC18"/>
<dbReference type="PANTHER" id="PTHR11138:SF5">
    <property type="entry name" value="METHIONYL-TRNA FORMYLTRANSFERASE, MITOCHONDRIAL"/>
    <property type="match status" value="1"/>
</dbReference>
<dbReference type="PANTHER" id="PTHR11138">
    <property type="entry name" value="METHIONYL-TRNA FORMYLTRANSFERASE"/>
    <property type="match status" value="1"/>
</dbReference>
<dbReference type="InterPro" id="IPR002376">
    <property type="entry name" value="Formyl_transf_N"/>
</dbReference>
<evidence type="ECO:0000313" key="3">
    <source>
        <dbReference type="EMBL" id="CAB4570798.1"/>
    </source>
</evidence>
<dbReference type="GO" id="GO:0005829">
    <property type="term" value="C:cytosol"/>
    <property type="evidence" value="ECO:0007669"/>
    <property type="project" value="TreeGrafter"/>
</dbReference>
<proteinExistence type="predicted"/>
<sequence>MKNSKVDLYLCGVKGFAAAQVIVNSYLKNVGSVTVAPDTGTVDDPIEKITQLFERNGIKVSTKDPSKISELALAIGWKKLIAANYQQVIVIHDSLLPKYRGFNPLLTALINGDTKIGATALIATTEVDAGPIIAQEAKSIKYPMPLDQAMQVINTLIEKLLKKIFSQVVSKGKVTGKPQNHKAATYSLWRDEKDFDINWNQPAEVVLRHIHASSYPYVGARSVLSGEEVRVFDGKVSKENPRIINRTPGKIWKITNGIPLVVCAKGLIELTKVSGNNGRSVLPITKLKQRFE</sequence>
<feature type="domain" description="Formyl transferase C-terminal" evidence="2">
    <location>
        <begin position="193"/>
        <end position="278"/>
    </location>
</feature>
<dbReference type="InterPro" id="IPR036477">
    <property type="entry name" value="Formyl_transf_N_sf"/>
</dbReference>
<protein>
    <submittedName>
        <fullName evidence="3">Unannotated protein</fullName>
    </submittedName>
</protein>
<reference evidence="3" key="1">
    <citation type="submission" date="2020-05" db="EMBL/GenBank/DDBJ databases">
        <authorList>
            <person name="Chiriac C."/>
            <person name="Salcher M."/>
            <person name="Ghai R."/>
            <person name="Kavagutti S V."/>
        </authorList>
    </citation>
    <scope>NUCLEOTIDE SEQUENCE</scope>
</reference>
<dbReference type="SUPFAM" id="SSF50486">
    <property type="entry name" value="FMT C-terminal domain-like"/>
    <property type="match status" value="1"/>
</dbReference>
<dbReference type="InterPro" id="IPR005793">
    <property type="entry name" value="Formyl_trans_C"/>
</dbReference>
<dbReference type="SUPFAM" id="SSF53328">
    <property type="entry name" value="Formyltransferase"/>
    <property type="match status" value="1"/>
</dbReference>
<dbReference type="InterPro" id="IPR011034">
    <property type="entry name" value="Formyl_transferase-like_C_sf"/>
</dbReference>
<evidence type="ECO:0000259" key="1">
    <source>
        <dbReference type="Pfam" id="PF00551"/>
    </source>
</evidence>
<evidence type="ECO:0000259" key="2">
    <source>
        <dbReference type="Pfam" id="PF02911"/>
    </source>
</evidence>
<accession>A0A6J6EC18</accession>
<feature type="domain" description="Formyl transferase N-terminal" evidence="1">
    <location>
        <begin position="78"/>
        <end position="144"/>
    </location>
</feature>
<dbReference type="Pfam" id="PF00551">
    <property type="entry name" value="Formyl_trans_N"/>
    <property type="match status" value="1"/>
</dbReference>
<gene>
    <name evidence="3" type="ORF">UFOPK1740_00220</name>
</gene>
<dbReference type="Gene3D" id="3.40.50.12230">
    <property type="match status" value="1"/>
</dbReference>
<dbReference type="Pfam" id="PF02911">
    <property type="entry name" value="Formyl_trans_C"/>
    <property type="match status" value="1"/>
</dbReference>
<dbReference type="EMBL" id="CAEZTU010000005">
    <property type="protein sequence ID" value="CAB4570798.1"/>
    <property type="molecule type" value="Genomic_DNA"/>
</dbReference>
<organism evidence="3">
    <name type="scientific">freshwater metagenome</name>
    <dbReference type="NCBI Taxonomy" id="449393"/>
    <lineage>
        <taxon>unclassified sequences</taxon>
        <taxon>metagenomes</taxon>
        <taxon>ecological metagenomes</taxon>
    </lineage>
</organism>
<name>A0A6J6EC18_9ZZZZ</name>